<sequence length="224" mass="24177">MKGLIGKKVGMTQLFDEAGNRVPVTVVHVGGNVVVQKKSVEGKDGYSALKLGYGDVHQHVKEGTEPRWRLSRPEVGVFAKAGITAPKRHVKEIRVRETELQNYEVGQELGPQVFAVGEFVDATGTSKGRGYTGVMKRHNFAGMKASHGVHEFYRHGGSIGASAWPSRVFKGKKMAGQHGNARVTVQNLKIVGVLPEDQCVLVKGAIPGPNGGVVLLRQAIKKTH</sequence>
<dbReference type="FunFam" id="2.40.30.10:FF:000004">
    <property type="entry name" value="50S ribosomal protein L3"/>
    <property type="match status" value="1"/>
</dbReference>
<dbReference type="Gene3D" id="2.40.30.10">
    <property type="entry name" value="Translation factors"/>
    <property type="match status" value="1"/>
</dbReference>
<dbReference type="InterPro" id="IPR019927">
    <property type="entry name" value="Ribosomal_uL3_bac/org-type"/>
</dbReference>
<proteinExistence type="inferred from homology"/>
<keyword evidence="5 7" id="KW-0687">Ribonucleoprotein</keyword>
<dbReference type="HAMAP" id="MF_01325_B">
    <property type="entry name" value="Ribosomal_uL3_B"/>
    <property type="match status" value="1"/>
</dbReference>
<accession>A0A5B8XLT4</accession>
<evidence type="ECO:0000313" key="10">
    <source>
        <dbReference type="EMBL" id="QED26047.1"/>
    </source>
</evidence>
<keyword evidence="11" id="KW-1185">Reference proteome</keyword>
<dbReference type="Proteomes" id="UP000321595">
    <property type="component" value="Chromosome"/>
</dbReference>
<dbReference type="GO" id="GO:0019843">
    <property type="term" value="F:rRNA binding"/>
    <property type="evidence" value="ECO:0007669"/>
    <property type="project" value="UniProtKB-UniRule"/>
</dbReference>
<comment type="subunit">
    <text evidence="7 9">Part of the 50S ribosomal subunit. Forms a cluster with proteins L14 and L19.</text>
</comment>
<dbReference type="GO" id="GO:0022625">
    <property type="term" value="C:cytosolic large ribosomal subunit"/>
    <property type="evidence" value="ECO:0007669"/>
    <property type="project" value="TreeGrafter"/>
</dbReference>
<evidence type="ECO:0000256" key="5">
    <source>
        <dbReference type="ARBA" id="ARBA00023274"/>
    </source>
</evidence>
<evidence type="ECO:0000256" key="6">
    <source>
        <dbReference type="ARBA" id="ARBA00035243"/>
    </source>
</evidence>
<dbReference type="GO" id="GO:0006412">
    <property type="term" value="P:translation"/>
    <property type="evidence" value="ECO:0007669"/>
    <property type="project" value="UniProtKB-UniRule"/>
</dbReference>
<comment type="function">
    <text evidence="7 9">One of the primary rRNA binding proteins, it binds directly near the 3'-end of the 23S rRNA, where it nucleates assembly of the 50S subunit.</text>
</comment>
<evidence type="ECO:0000313" key="11">
    <source>
        <dbReference type="Proteomes" id="UP000321595"/>
    </source>
</evidence>
<gene>
    <name evidence="7" type="primary">rplC</name>
    <name evidence="10" type="ORF">FRD01_01980</name>
</gene>
<dbReference type="SUPFAM" id="SSF50447">
    <property type="entry name" value="Translation proteins"/>
    <property type="match status" value="1"/>
</dbReference>
<dbReference type="InterPro" id="IPR019926">
    <property type="entry name" value="Ribosomal_uL3_CS"/>
</dbReference>
<dbReference type="PANTHER" id="PTHR11229:SF16">
    <property type="entry name" value="LARGE RIBOSOMAL SUBUNIT PROTEIN UL3C"/>
    <property type="match status" value="1"/>
</dbReference>
<dbReference type="AlphaFoldDB" id="A0A5B8XLT4"/>
<dbReference type="InterPro" id="IPR009000">
    <property type="entry name" value="Transl_B-barrel_sf"/>
</dbReference>
<reference evidence="10 11" key="1">
    <citation type="submission" date="2019-08" db="EMBL/GenBank/DDBJ databases">
        <authorList>
            <person name="Liang Q."/>
        </authorList>
    </citation>
    <scope>NUCLEOTIDE SEQUENCE [LARGE SCALE GENOMIC DNA]</scope>
    <source>
        <strain evidence="10 11">V1718</strain>
    </source>
</reference>
<dbReference type="GO" id="GO:0003735">
    <property type="term" value="F:structural constituent of ribosome"/>
    <property type="evidence" value="ECO:0007669"/>
    <property type="project" value="UniProtKB-UniRule"/>
</dbReference>
<dbReference type="InterPro" id="IPR000597">
    <property type="entry name" value="Ribosomal_uL3"/>
</dbReference>
<evidence type="ECO:0000256" key="7">
    <source>
        <dbReference type="HAMAP-Rule" id="MF_01325"/>
    </source>
</evidence>
<dbReference type="Gene3D" id="3.30.160.810">
    <property type="match status" value="1"/>
</dbReference>
<name>A0A5B8XLT4_9DELT</name>
<evidence type="ECO:0000256" key="9">
    <source>
        <dbReference type="RuleBase" id="RU003906"/>
    </source>
</evidence>
<keyword evidence="3 7" id="KW-0694">RNA-binding</keyword>
<evidence type="ECO:0000256" key="3">
    <source>
        <dbReference type="ARBA" id="ARBA00022884"/>
    </source>
</evidence>
<keyword evidence="4 7" id="KW-0689">Ribosomal protein</keyword>
<dbReference type="NCBIfam" id="TIGR03625">
    <property type="entry name" value="L3_bact"/>
    <property type="match status" value="1"/>
</dbReference>
<dbReference type="Pfam" id="PF00297">
    <property type="entry name" value="Ribosomal_L3"/>
    <property type="match status" value="1"/>
</dbReference>
<evidence type="ECO:0000256" key="1">
    <source>
        <dbReference type="ARBA" id="ARBA00006540"/>
    </source>
</evidence>
<evidence type="ECO:0000256" key="8">
    <source>
        <dbReference type="RuleBase" id="RU003905"/>
    </source>
</evidence>
<organism evidence="10 11">
    <name type="scientific">Microvenator marinus</name>
    <dbReference type="NCBI Taxonomy" id="2600177"/>
    <lineage>
        <taxon>Bacteria</taxon>
        <taxon>Deltaproteobacteria</taxon>
        <taxon>Bradymonadales</taxon>
        <taxon>Microvenatoraceae</taxon>
        <taxon>Microvenator</taxon>
    </lineage>
</organism>
<evidence type="ECO:0000256" key="2">
    <source>
        <dbReference type="ARBA" id="ARBA00022730"/>
    </source>
</evidence>
<comment type="similarity">
    <text evidence="1 7 8">Belongs to the universal ribosomal protein uL3 family.</text>
</comment>
<dbReference type="PROSITE" id="PS00474">
    <property type="entry name" value="RIBOSOMAL_L3"/>
    <property type="match status" value="1"/>
</dbReference>
<dbReference type="KEGG" id="bbae:FRD01_01980"/>
<protein>
    <recommendedName>
        <fullName evidence="6 7">Large ribosomal subunit protein uL3</fullName>
    </recommendedName>
</protein>
<dbReference type="EMBL" id="CP042467">
    <property type="protein sequence ID" value="QED26047.1"/>
    <property type="molecule type" value="Genomic_DNA"/>
</dbReference>
<keyword evidence="2 7" id="KW-0699">rRNA-binding</keyword>
<dbReference type="OrthoDB" id="9806135at2"/>
<dbReference type="RefSeq" id="WP_146957151.1">
    <property type="nucleotide sequence ID" value="NZ_CP042467.1"/>
</dbReference>
<dbReference type="PANTHER" id="PTHR11229">
    <property type="entry name" value="50S RIBOSOMAL PROTEIN L3"/>
    <property type="match status" value="1"/>
</dbReference>
<evidence type="ECO:0000256" key="4">
    <source>
        <dbReference type="ARBA" id="ARBA00022980"/>
    </source>
</evidence>